<dbReference type="Pfam" id="PF07090">
    <property type="entry name" value="GATase1_like"/>
    <property type="match status" value="1"/>
</dbReference>
<dbReference type="SUPFAM" id="SSF52317">
    <property type="entry name" value="Class I glutamine amidotransferase-like"/>
    <property type="match status" value="1"/>
</dbReference>
<dbReference type="EMBL" id="BJHW01000002">
    <property type="protein sequence ID" value="GDY60032.1"/>
    <property type="molecule type" value="Genomic_DNA"/>
</dbReference>
<evidence type="ECO:0000256" key="1">
    <source>
        <dbReference type="SAM" id="MobiDB-lite"/>
    </source>
</evidence>
<gene>
    <name evidence="3" type="ORF">SVIO_106550</name>
</gene>
<dbReference type="InterPro" id="IPR029062">
    <property type="entry name" value="Class_I_gatase-like"/>
</dbReference>
<feature type="domain" description="Putative glutamine amidotransferase" evidence="2">
    <location>
        <begin position="3"/>
        <end position="89"/>
    </location>
</feature>
<accession>A0A4D4LFH6</accession>
<name>A0A4D4LFH6_STRVO</name>
<dbReference type="Proteomes" id="UP000301309">
    <property type="component" value="Unassembled WGS sequence"/>
</dbReference>
<sequence length="112" mass="11532">MSRVLIAGESWISQSTHIKGVDSFTTSTYVTGVEPLRRALEGRGHEVTHLPAHLVPGQFPGDADALAGYDVVILSDIGANSLQLSPRCSSGARRGPTGSTHCADGSATAAGC</sequence>
<keyword evidence="4" id="KW-1185">Reference proteome</keyword>
<dbReference type="Gene3D" id="3.40.50.880">
    <property type="match status" value="1"/>
</dbReference>
<organism evidence="3 4">
    <name type="scientific">Streptomyces violaceusniger</name>
    <dbReference type="NCBI Taxonomy" id="68280"/>
    <lineage>
        <taxon>Bacteria</taxon>
        <taxon>Bacillati</taxon>
        <taxon>Actinomycetota</taxon>
        <taxon>Actinomycetes</taxon>
        <taxon>Kitasatosporales</taxon>
        <taxon>Streptomycetaceae</taxon>
        <taxon>Streptomyces</taxon>
        <taxon>Streptomyces violaceusniger group</taxon>
    </lineage>
</organism>
<dbReference type="InterPro" id="IPR010768">
    <property type="entry name" value="GATase1-like"/>
</dbReference>
<dbReference type="AlphaFoldDB" id="A0A4D4LFH6"/>
<protein>
    <recommendedName>
        <fullName evidence="2">Putative glutamine amidotransferase domain-containing protein</fullName>
    </recommendedName>
</protein>
<proteinExistence type="predicted"/>
<evidence type="ECO:0000313" key="4">
    <source>
        <dbReference type="Proteomes" id="UP000301309"/>
    </source>
</evidence>
<feature type="region of interest" description="Disordered" evidence="1">
    <location>
        <begin position="87"/>
        <end position="112"/>
    </location>
</feature>
<reference evidence="3 4" key="1">
    <citation type="journal article" date="2020" name="Int. J. Syst. Evol. Microbiol.">
        <title>Reclassification of Streptomyces castelarensis and Streptomyces sporoclivatus as later heterotypic synonyms of Streptomyces antimycoticus.</title>
        <authorList>
            <person name="Komaki H."/>
            <person name="Tamura T."/>
        </authorList>
    </citation>
    <scope>NUCLEOTIDE SEQUENCE [LARGE SCALE GENOMIC DNA]</scope>
    <source>
        <strain evidence="3 4">NBRC 13459</strain>
    </source>
</reference>
<evidence type="ECO:0000313" key="3">
    <source>
        <dbReference type="EMBL" id="GDY60032.1"/>
    </source>
</evidence>
<comment type="caution">
    <text evidence="3">The sequence shown here is derived from an EMBL/GenBank/DDBJ whole genome shotgun (WGS) entry which is preliminary data.</text>
</comment>
<evidence type="ECO:0000259" key="2">
    <source>
        <dbReference type="Pfam" id="PF07090"/>
    </source>
</evidence>